<evidence type="ECO:0000256" key="1">
    <source>
        <dbReference type="ARBA" id="ARBA00011073"/>
    </source>
</evidence>
<protein>
    <submittedName>
        <fullName evidence="8">Peptidase S8/S53 domain-containing protein</fullName>
    </submittedName>
</protein>
<keyword evidence="3" id="KW-0378">Hydrolase</keyword>
<keyword evidence="6" id="KW-0732">Signal</keyword>
<dbReference type="OrthoDB" id="206201at2759"/>
<dbReference type="PROSITE" id="PS51892">
    <property type="entry name" value="SUBTILASE"/>
    <property type="match status" value="1"/>
</dbReference>
<name>A0A9P8W9Q6_9HYPO</name>
<evidence type="ECO:0000256" key="2">
    <source>
        <dbReference type="ARBA" id="ARBA00022670"/>
    </source>
</evidence>
<dbReference type="AlphaFoldDB" id="A0A9P8W9Q6"/>
<dbReference type="InterPro" id="IPR050131">
    <property type="entry name" value="Peptidase_S8_subtilisin-like"/>
</dbReference>
<gene>
    <name evidence="8" type="ORF">B0T10DRAFT_457494</name>
</gene>
<proteinExistence type="inferred from homology"/>
<dbReference type="PANTHER" id="PTHR43806">
    <property type="entry name" value="PEPTIDASE S8"/>
    <property type="match status" value="1"/>
</dbReference>
<comment type="similarity">
    <text evidence="1 4">Belongs to the peptidase S8 family.</text>
</comment>
<feature type="signal peptide" evidence="6">
    <location>
        <begin position="1"/>
        <end position="18"/>
    </location>
</feature>
<dbReference type="PANTHER" id="PTHR43806:SF58">
    <property type="entry name" value="ALKALINE PROTEASE 1-RELATED"/>
    <property type="match status" value="1"/>
</dbReference>
<dbReference type="GO" id="GO:0006508">
    <property type="term" value="P:proteolysis"/>
    <property type="evidence" value="ECO:0007669"/>
    <property type="project" value="UniProtKB-KW"/>
</dbReference>
<feature type="region of interest" description="Disordered" evidence="5">
    <location>
        <begin position="50"/>
        <end position="76"/>
    </location>
</feature>
<keyword evidence="3" id="KW-0720">Serine protease</keyword>
<dbReference type="Pfam" id="PF00082">
    <property type="entry name" value="Peptidase_S8"/>
    <property type="match status" value="1"/>
</dbReference>
<keyword evidence="2" id="KW-0645">Protease</keyword>
<feature type="domain" description="Peptidase S8/S53" evidence="7">
    <location>
        <begin position="144"/>
        <end position="254"/>
    </location>
</feature>
<evidence type="ECO:0000256" key="5">
    <source>
        <dbReference type="SAM" id="MobiDB-lite"/>
    </source>
</evidence>
<dbReference type="Proteomes" id="UP000777438">
    <property type="component" value="Unassembled WGS sequence"/>
</dbReference>
<evidence type="ECO:0000256" key="3">
    <source>
        <dbReference type="ARBA" id="ARBA00022825"/>
    </source>
</evidence>
<sequence>MKLTATLCTLAGLSVVLAEAPIENAYLPADLAVPNKYIVTYKADTACSDRKDHEDGITRKAKREKNDPNNAYSPDSGSFDPATLMALVLVPVRAVWGANFLDGSPDTDDLGEGTHVAGIIAGKTYGIAKAATVVIVKVGGKAGGSTFYDAAANPAVKVATDAGITVVVAALDTEDDVANYSPASVLTAPTVGVIDGSKTRAWFSCYGTVVDLFAPGVDILSSYYLSDISTWYQAGTGISSAHVAGLAAYFIAKEGLSGYSAVTSRILGAATGGTDDATP</sequence>
<evidence type="ECO:0000259" key="7">
    <source>
        <dbReference type="Pfam" id="PF00082"/>
    </source>
</evidence>
<evidence type="ECO:0000313" key="8">
    <source>
        <dbReference type="EMBL" id="KAH6893392.1"/>
    </source>
</evidence>
<comment type="caution">
    <text evidence="8">The sequence shown here is derived from an EMBL/GenBank/DDBJ whole genome shotgun (WGS) entry which is preliminary data.</text>
</comment>
<comment type="caution">
    <text evidence="4">Lacks conserved residue(s) required for the propagation of feature annotation.</text>
</comment>
<dbReference type="InterPro" id="IPR000209">
    <property type="entry name" value="Peptidase_S8/S53_dom"/>
</dbReference>
<dbReference type="EMBL" id="JAGPYM010000006">
    <property type="protein sequence ID" value="KAH6893392.1"/>
    <property type="molecule type" value="Genomic_DNA"/>
</dbReference>
<reference evidence="8 9" key="1">
    <citation type="journal article" date="2021" name="Nat. Commun.">
        <title>Genetic determinants of endophytism in the Arabidopsis root mycobiome.</title>
        <authorList>
            <person name="Mesny F."/>
            <person name="Miyauchi S."/>
            <person name="Thiergart T."/>
            <person name="Pickel B."/>
            <person name="Atanasova L."/>
            <person name="Karlsson M."/>
            <person name="Huettel B."/>
            <person name="Barry K.W."/>
            <person name="Haridas S."/>
            <person name="Chen C."/>
            <person name="Bauer D."/>
            <person name="Andreopoulos W."/>
            <person name="Pangilinan J."/>
            <person name="LaButti K."/>
            <person name="Riley R."/>
            <person name="Lipzen A."/>
            <person name="Clum A."/>
            <person name="Drula E."/>
            <person name="Henrissat B."/>
            <person name="Kohler A."/>
            <person name="Grigoriev I.V."/>
            <person name="Martin F.M."/>
            <person name="Hacquard S."/>
        </authorList>
    </citation>
    <scope>NUCLEOTIDE SEQUENCE [LARGE SCALE GENOMIC DNA]</scope>
    <source>
        <strain evidence="8 9">MPI-CAGE-CH-0241</strain>
    </source>
</reference>
<evidence type="ECO:0000256" key="6">
    <source>
        <dbReference type="SAM" id="SignalP"/>
    </source>
</evidence>
<dbReference type="SUPFAM" id="SSF52743">
    <property type="entry name" value="Subtilisin-like"/>
    <property type="match status" value="1"/>
</dbReference>
<evidence type="ECO:0000313" key="9">
    <source>
        <dbReference type="Proteomes" id="UP000777438"/>
    </source>
</evidence>
<evidence type="ECO:0000256" key="4">
    <source>
        <dbReference type="PROSITE-ProRule" id="PRU01240"/>
    </source>
</evidence>
<feature type="chain" id="PRO_5040179871" evidence="6">
    <location>
        <begin position="19"/>
        <end position="279"/>
    </location>
</feature>
<dbReference type="InterPro" id="IPR036852">
    <property type="entry name" value="Peptidase_S8/S53_dom_sf"/>
</dbReference>
<organism evidence="8 9">
    <name type="scientific">Thelonectria olida</name>
    <dbReference type="NCBI Taxonomy" id="1576542"/>
    <lineage>
        <taxon>Eukaryota</taxon>
        <taxon>Fungi</taxon>
        <taxon>Dikarya</taxon>
        <taxon>Ascomycota</taxon>
        <taxon>Pezizomycotina</taxon>
        <taxon>Sordariomycetes</taxon>
        <taxon>Hypocreomycetidae</taxon>
        <taxon>Hypocreales</taxon>
        <taxon>Nectriaceae</taxon>
        <taxon>Thelonectria</taxon>
    </lineage>
</organism>
<dbReference type="Gene3D" id="3.40.50.200">
    <property type="entry name" value="Peptidase S8/S53 domain"/>
    <property type="match status" value="2"/>
</dbReference>
<keyword evidence="9" id="KW-1185">Reference proteome</keyword>
<dbReference type="GO" id="GO:0004252">
    <property type="term" value="F:serine-type endopeptidase activity"/>
    <property type="evidence" value="ECO:0007669"/>
    <property type="project" value="InterPro"/>
</dbReference>
<accession>A0A9P8W9Q6</accession>